<reference evidence="2 3" key="1">
    <citation type="submission" date="2018-06" db="EMBL/GenBank/DDBJ databases">
        <authorList>
            <consortium name="Pathogen Informatics"/>
            <person name="Doyle S."/>
        </authorList>
    </citation>
    <scope>NUCLEOTIDE SEQUENCE [LARGE SCALE GENOMIC DNA]</scope>
    <source>
        <strain evidence="2 3">NCTC4670</strain>
    </source>
</reference>
<keyword evidence="1" id="KW-0472">Membrane</keyword>
<gene>
    <name evidence="2" type="ORF">NCTC4670_01422</name>
</gene>
<organism evidence="2 3">
    <name type="scientific">Streptococcus dysgalactiae subsp. dysgalactiae</name>
    <dbReference type="NCBI Taxonomy" id="99822"/>
    <lineage>
        <taxon>Bacteria</taxon>
        <taxon>Bacillati</taxon>
        <taxon>Bacillota</taxon>
        <taxon>Bacilli</taxon>
        <taxon>Lactobacillales</taxon>
        <taxon>Streptococcaceae</taxon>
        <taxon>Streptococcus</taxon>
    </lineage>
</organism>
<sequence>MVTLLKKIGIILTTISGISLFINIFIMNTYYGNISKDVLAIRIQSDYKYLLIATLFYIYYLIKLKLQIRKNNRED</sequence>
<feature type="transmembrane region" description="Helical" evidence="1">
    <location>
        <begin position="47"/>
        <end position="64"/>
    </location>
</feature>
<dbReference type="AlphaFoldDB" id="A0A380JY81"/>
<evidence type="ECO:0000313" key="2">
    <source>
        <dbReference type="EMBL" id="SUN50474.1"/>
    </source>
</evidence>
<feature type="transmembrane region" description="Helical" evidence="1">
    <location>
        <begin position="7"/>
        <end position="27"/>
    </location>
</feature>
<evidence type="ECO:0000256" key="1">
    <source>
        <dbReference type="SAM" id="Phobius"/>
    </source>
</evidence>
<dbReference type="EMBL" id="UHFG01000004">
    <property type="protein sequence ID" value="SUN50474.1"/>
    <property type="molecule type" value="Genomic_DNA"/>
</dbReference>
<protein>
    <submittedName>
        <fullName evidence="2">Uncharacterized protein</fullName>
    </submittedName>
</protein>
<keyword evidence="1" id="KW-1133">Transmembrane helix</keyword>
<keyword evidence="1" id="KW-0812">Transmembrane</keyword>
<evidence type="ECO:0000313" key="3">
    <source>
        <dbReference type="Proteomes" id="UP000254797"/>
    </source>
</evidence>
<name>A0A380JY81_STRDY</name>
<dbReference type="Proteomes" id="UP000254797">
    <property type="component" value="Unassembled WGS sequence"/>
</dbReference>
<proteinExistence type="predicted"/>
<accession>A0A380JY81</accession>